<comment type="subcellular location">
    <subcellularLocation>
        <location evidence="1">Membrane</location>
        <topology evidence="1">Multi-pass membrane protein</topology>
    </subcellularLocation>
</comment>
<dbReference type="Proteomes" id="UP000070700">
    <property type="component" value="Unassembled WGS sequence"/>
</dbReference>
<dbReference type="InterPro" id="IPR036259">
    <property type="entry name" value="MFS_trans_sf"/>
</dbReference>
<evidence type="ECO:0000256" key="6">
    <source>
        <dbReference type="SAM" id="Phobius"/>
    </source>
</evidence>
<dbReference type="Gene3D" id="1.20.1250.20">
    <property type="entry name" value="MFS general substrate transporter like domains"/>
    <property type="match status" value="1"/>
</dbReference>
<dbReference type="EMBL" id="KQ947437">
    <property type="protein sequence ID" value="KUJ08115.1"/>
    <property type="molecule type" value="Genomic_DNA"/>
</dbReference>
<dbReference type="GO" id="GO:0022857">
    <property type="term" value="F:transmembrane transporter activity"/>
    <property type="evidence" value="ECO:0007669"/>
    <property type="project" value="InterPro"/>
</dbReference>
<dbReference type="InterPro" id="IPR011701">
    <property type="entry name" value="MFS"/>
</dbReference>
<feature type="transmembrane region" description="Helical" evidence="6">
    <location>
        <begin position="379"/>
        <end position="400"/>
    </location>
</feature>
<dbReference type="AlphaFoldDB" id="A0A132B6T2"/>
<accession>A0A132B6T2</accession>
<keyword evidence="9" id="KW-1185">Reference proteome</keyword>
<gene>
    <name evidence="8" type="ORF">LY89DRAFT_350129</name>
</gene>
<feature type="transmembrane region" description="Helical" evidence="6">
    <location>
        <begin position="441"/>
        <end position="461"/>
    </location>
</feature>
<sequence length="512" mass="56408">MNGMDPINEKEETLNGLGAPVNVSEAKDEESLGGETAIEVKVDKHGLPLVPQPSSHRDDPLNWSPSIKLFICIQISWLAALGPMSCAVINPAFVPLGKAFHITTLEASYTLTMYIVFAGVGPLLFTPFSNIYGRRPIYLIGNLISGVMNIVAAHCTTWAGIMITRAVTGVAAGLAIGGATICDLFFMHQRGLYMGVYTFALTNGPHLSPLVGGYIAQRLGWKYCFSIPGYVQLGTFVITLFCLPETLYSRQSLPTPHQPQKTYLDLLLFKRSILKDRKLSSADFFRPFYMLKYIPILIPGIYYMICFGYGTIIFGATGAQLFAKLYHFNTEQTGLLLSIPLIIGGLIGECNAGWVTDFMVYRYAKKHGGMRKPEARLDALWLALLTPVGVIIQGVCLTYYKTASWVGSAFGMGIASFGLQVATTVVYAYCTDCYKPQSAEVSTILNVFRQVFSSAIAFYAIPLANRISVEYAWLVFSMISVVAVLPMFALRIYGAKWRALPWQSPPTFHNDL</sequence>
<keyword evidence="4 6" id="KW-0472">Membrane</keyword>
<feature type="transmembrane region" description="Helical" evidence="6">
    <location>
        <begin position="335"/>
        <end position="358"/>
    </location>
</feature>
<proteinExistence type="predicted"/>
<evidence type="ECO:0000256" key="1">
    <source>
        <dbReference type="ARBA" id="ARBA00004141"/>
    </source>
</evidence>
<evidence type="ECO:0000256" key="3">
    <source>
        <dbReference type="ARBA" id="ARBA00022989"/>
    </source>
</evidence>
<dbReference type="SUPFAM" id="SSF103473">
    <property type="entry name" value="MFS general substrate transporter"/>
    <property type="match status" value="1"/>
</dbReference>
<dbReference type="OrthoDB" id="2585655at2759"/>
<evidence type="ECO:0000256" key="4">
    <source>
        <dbReference type="ARBA" id="ARBA00023136"/>
    </source>
</evidence>
<protein>
    <submittedName>
        <fullName evidence="8">MFS general substrate transporter</fullName>
    </submittedName>
</protein>
<evidence type="ECO:0000313" key="9">
    <source>
        <dbReference type="Proteomes" id="UP000070700"/>
    </source>
</evidence>
<evidence type="ECO:0000313" key="8">
    <source>
        <dbReference type="EMBL" id="KUJ08115.1"/>
    </source>
</evidence>
<feature type="domain" description="Major facilitator superfamily (MFS) profile" evidence="7">
    <location>
        <begin position="71"/>
        <end position="495"/>
    </location>
</feature>
<evidence type="ECO:0000259" key="7">
    <source>
        <dbReference type="PROSITE" id="PS50850"/>
    </source>
</evidence>
<feature type="transmembrane region" description="Helical" evidence="6">
    <location>
        <begin position="406"/>
        <end position="429"/>
    </location>
</feature>
<feature type="transmembrane region" description="Helical" evidence="6">
    <location>
        <begin position="167"/>
        <end position="186"/>
    </location>
</feature>
<dbReference type="PROSITE" id="PS50850">
    <property type="entry name" value="MFS"/>
    <property type="match status" value="1"/>
</dbReference>
<feature type="transmembrane region" description="Helical" evidence="6">
    <location>
        <begin position="69"/>
        <end position="93"/>
    </location>
</feature>
<dbReference type="InterPro" id="IPR020846">
    <property type="entry name" value="MFS_dom"/>
</dbReference>
<evidence type="ECO:0000256" key="5">
    <source>
        <dbReference type="SAM" id="MobiDB-lite"/>
    </source>
</evidence>
<dbReference type="GO" id="GO:0005886">
    <property type="term" value="C:plasma membrane"/>
    <property type="evidence" value="ECO:0007669"/>
    <property type="project" value="TreeGrafter"/>
</dbReference>
<feature type="region of interest" description="Disordered" evidence="5">
    <location>
        <begin position="1"/>
        <end position="21"/>
    </location>
</feature>
<keyword evidence="2 6" id="KW-0812">Transmembrane</keyword>
<dbReference type="PANTHER" id="PTHR23502:SF181">
    <property type="entry name" value="MAJOR FACILITATOR SUPERFAMILY (MFS) PROFILE DOMAIN-CONTAINING PROTEIN"/>
    <property type="match status" value="1"/>
</dbReference>
<dbReference type="KEGG" id="psco:LY89DRAFT_350129"/>
<organism evidence="8 9">
    <name type="scientific">Mollisia scopiformis</name>
    <name type="common">Conifer needle endophyte fungus</name>
    <name type="synonym">Phialocephala scopiformis</name>
    <dbReference type="NCBI Taxonomy" id="149040"/>
    <lineage>
        <taxon>Eukaryota</taxon>
        <taxon>Fungi</taxon>
        <taxon>Dikarya</taxon>
        <taxon>Ascomycota</taxon>
        <taxon>Pezizomycotina</taxon>
        <taxon>Leotiomycetes</taxon>
        <taxon>Helotiales</taxon>
        <taxon>Mollisiaceae</taxon>
        <taxon>Mollisia</taxon>
    </lineage>
</organism>
<feature type="transmembrane region" description="Helical" evidence="6">
    <location>
        <begin position="99"/>
        <end position="125"/>
    </location>
</feature>
<dbReference type="RefSeq" id="XP_018062470.1">
    <property type="nucleotide sequence ID" value="XM_018206915.1"/>
</dbReference>
<dbReference type="GeneID" id="28816641"/>
<keyword evidence="3 6" id="KW-1133">Transmembrane helix</keyword>
<dbReference type="InParanoid" id="A0A132B6T2"/>
<evidence type="ECO:0000256" key="2">
    <source>
        <dbReference type="ARBA" id="ARBA00022692"/>
    </source>
</evidence>
<reference evidence="8 9" key="1">
    <citation type="submission" date="2015-10" db="EMBL/GenBank/DDBJ databases">
        <title>Full genome of DAOMC 229536 Phialocephala scopiformis, a fungal endophyte of spruce producing the potent anti-insectan compound rugulosin.</title>
        <authorList>
            <consortium name="DOE Joint Genome Institute"/>
            <person name="Walker A.K."/>
            <person name="Frasz S.L."/>
            <person name="Seifert K.A."/>
            <person name="Miller J.D."/>
            <person name="Mondo S.J."/>
            <person name="Labutti K."/>
            <person name="Lipzen A."/>
            <person name="Dockter R."/>
            <person name="Kennedy M."/>
            <person name="Grigoriev I.V."/>
            <person name="Spatafora J.W."/>
        </authorList>
    </citation>
    <scope>NUCLEOTIDE SEQUENCE [LARGE SCALE GENOMIC DNA]</scope>
    <source>
        <strain evidence="8 9">CBS 120377</strain>
    </source>
</reference>
<dbReference type="PANTHER" id="PTHR23502">
    <property type="entry name" value="MAJOR FACILITATOR SUPERFAMILY"/>
    <property type="match status" value="1"/>
</dbReference>
<name>A0A132B6T2_MOLSC</name>
<dbReference type="Pfam" id="PF07690">
    <property type="entry name" value="MFS_1"/>
    <property type="match status" value="1"/>
</dbReference>
<feature type="transmembrane region" description="Helical" evidence="6">
    <location>
        <begin position="473"/>
        <end position="493"/>
    </location>
</feature>
<feature type="transmembrane region" description="Helical" evidence="6">
    <location>
        <begin position="300"/>
        <end position="323"/>
    </location>
</feature>
<feature type="transmembrane region" description="Helical" evidence="6">
    <location>
        <begin position="137"/>
        <end position="161"/>
    </location>
</feature>